<evidence type="ECO:0000256" key="5">
    <source>
        <dbReference type="SAM" id="MobiDB-lite"/>
    </source>
</evidence>
<dbReference type="Proteomes" id="UP000634476">
    <property type="component" value="Unassembled WGS sequence"/>
</dbReference>
<keyword evidence="3" id="KW-0560">Oxidoreductase</keyword>
<protein>
    <submittedName>
        <fullName evidence="7">Monooxygenase</fullName>
    </submittedName>
</protein>
<keyword evidence="1" id="KW-0285">Flavoprotein</keyword>
<dbReference type="GO" id="GO:0004497">
    <property type="term" value="F:monooxygenase activity"/>
    <property type="evidence" value="ECO:0007669"/>
    <property type="project" value="UniProtKB-KW"/>
</dbReference>
<dbReference type="GO" id="GO:0071949">
    <property type="term" value="F:FAD binding"/>
    <property type="evidence" value="ECO:0007669"/>
    <property type="project" value="InterPro"/>
</dbReference>
<feature type="region of interest" description="Disordered" evidence="5">
    <location>
        <begin position="1"/>
        <end position="27"/>
    </location>
</feature>
<keyword evidence="8" id="KW-1185">Reference proteome</keyword>
<name>A0A8J3WSK6_9ACTN</name>
<sequence>MHRHGHPVTVLERDPAPDARPQGGTLDMHAGMGQVALAKAGLLEEFHALSRREGQAMRILGEDGAVLRDWPAGPDDDRQPEIDRGLLRDLLLGPLDVRWGRGVAEVVPSARDGALVRFADGSEEPYDLVVGADGAWSRVRPAVSAAIPHYTGVTVVETTLDDVDERHPDLARLVGDGSMSAYGADRVLTAQRNSGGRVMVYAQLRGPVDWHTGVDPADPEAVRSCLLAMFHGWDDGLLELLRRGRAYVNRPIHTLPAAHTWTHTPGVTLLGDAAHLMPPLGVGANLAMLEGAELAEAILARPGLDEVVRAYEELMWPRAARWAEFAIAGLRRLVSGAAEAVALFDEFQPSA</sequence>
<dbReference type="AlphaFoldDB" id="A0A8J3WSK6"/>
<feature type="domain" description="FAD-binding" evidence="6">
    <location>
        <begin position="2"/>
        <end position="300"/>
    </location>
</feature>
<organism evidence="7 8">
    <name type="scientific">Planobispora takensis</name>
    <dbReference type="NCBI Taxonomy" id="1367882"/>
    <lineage>
        <taxon>Bacteria</taxon>
        <taxon>Bacillati</taxon>
        <taxon>Actinomycetota</taxon>
        <taxon>Actinomycetes</taxon>
        <taxon>Streptosporangiales</taxon>
        <taxon>Streptosporangiaceae</taxon>
        <taxon>Planobispora</taxon>
    </lineage>
</organism>
<comment type="caution">
    <text evidence="7">The sequence shown here is derived from an EMBL/GenBank/DDBJ whole genome shotgun (WGS) entry which is preliminary data.</text>
</comment>
<dbReference type="InterPro" id="IPR002938">
    <property type="entry name" value="FAD-bd"/>
</dbReference>
<keyword evidence="4 7" id="KW-0503">Monooxygenase</keyword>
<gene>
    <name evidence="7" type="ORF">Pta02_24690</name>
</gene>
<dbReference type="Pfam" id="PF01494">
    <property type="entry name" value="FAD_binding_3"/>
    <property type="match status" value="1"/>
</dbReference>
<evidence type="ECO:0000259" key="6">
    <source>
        <dbReference type="Pfam" id="PF01494"/>
    </source>
</evidence>
<dbReference type="SUPFAM" id="SSF51905">
    <property type="entry name" value="FAD/NAD(P)-binding domain"/>
    <property type="match status" value="1"/>
</dbReference>
<evidence type="ECO:0000256" key="2">
    <source>
        <dbReference type="ARBA" id="ARBA00022827"/>
    </source>
</evidence>
<dbReference type="InterPro" id="IPR036188">
    <property type="entry name" value="FAD/NAD-bd_sf"/>
</dbReference>
<dbReference type="EMBL" id="BOOK01000016">
    <property type="protein sequence ID" value="GII00461.1"/>
    <property type="molecule type" value="Genomic_DNA"/>
</dbReference>
<evidence type="ECO:0000256" key="3">
    <source>
        <dbReference type="ARBA" id="ARBA00023002"/>
    </source>
</evidence>
<reference evidence="7" key="1">
    <citation type="submission" date="2021-01" db="EMBL/GenBank/DDBJ databases">
        <title>Whole genome shotgun sequence of Planobispora takensis NBRC 109077.</title>
        <authorList>
            <person name="Komaki H."/>
            <person name="Tamura T."/>
        </authorList>
    </citation>
    <scope>NUCLEOTIDE SEQUENCE</scope>
    <source>
        <strain evidence="7">NBRC 109077</strain>
    </source>
</reference>
<keyword evidence="2" id="KW-0274">FAD</keyword>
<evidence type="ECO:0000256" key="1">
    <source>
        <dbReference type="ARBA" id="ARBA00022630"/>
    </source>
</evidence>
<dbReference type="PANTHER" id="PTHR46972:SF1">
    <property type="entry name" value="FAD DEPENDENT OXIDOREDUCTASE DOMAIN-CONTAINING PROTEIN"/>
    <property type="match status" value="1"/>
</dbReference>
<dbReference type="Gene3D" id="3.50.50.60">
    <property type="entry name" value="FAD/NAD(P)-binding domain"/>
    <property type="match status" value="1"/>
</dbReference>
<accession>A0A8J3WSK6</accession>
<evidence type="ECO:0000313" key="7">
    <source>
        <dbReference type="EMBL" id="GII00461.1"/>
    </source>
</evidence>
<evidence type="ECO:0000256" key="4">
    <source>
        <dbReference type="ARBA" id="ARBA00023033"/>
    </source>
</evidence>
<proteinExistence type="predicted"/>
<evidence type="ECO:0000313" key="8">
    <source>
        <dbReference type="Proteomes" id="UP000634476"/>
    </source>
</evidence>
<dbReference type="PANTHER" id="PTHR46972">
    <property type="entry name" value="MONOOXYGENASE ASQM-RELATED"/>
    <property type="match status" value="1"/>
</dbReference>